<dbReference type="Proteomes" id="UP000218615">
    <property type="component" value="Unassembled WGS sequence"/>
</dbReference>
<keyword evidence="2" id="KW-1185">Reference proteome</keyword>
<accession>A0A284VQG1</accession>
<dbReference type="AlphaFoldDB" id="A0A284VQG1"/>
<evidence type="ECO:0000313" key="1">
    <source>
        <dbReference type="EMBL" id="SNQ61530.1"/>
    </source>
</evidence>
<dbReference type="EMBL" id="FZMP01000184">
    <property type="protein sequence ID" value="SNQ61530.1"/>
    <property type="molecule type" value="Genomic_DNA"/>
</dbReference>
<organism evidence="1 2">
    <name type="scientific">Candidatus Methanoperedens nitratireducens</name>
    <dbReference type="NCBI Taxonomy" id="1392998"/>
    <lineage>
        <taxon>Archaea</taxon>
        <taxon>Methanobacteriati</taxon>
        <taxon>Methanobacteriota</taxon>
        <taxon>Stenosarchaea group</taxon>
        <taxon>Methanomicrobia</taxon>
        <taxon>Methanosarcinales</taxon>
        <taxon>ANME-2 cluster</taxon>
        <taxon>Candidatus Methanoperedentaceae</taxon>
        <taxon>Candidatus Methanoperedens</taxon>
    </lineage>
</organism>
<gene>
    <name evidence="1" type="ORF">MNV_390007</name>
</gene>
<evidence type="ECO:0000313" key="2">
    <source>
        <dbReference type="Proteomes" id="UP000218615"/>
    </source>
</evidence>
<protein>
    <submittedName>
        <fullName evidence="1">Uncharacterized protein</fullName>
    </submittedName>
</protein>
<name>A0A284VQG1_9EURY</name>
<proteinExistence type="predicted"/>
<sequence length="49" mass="5185">MQHVRGALLDKDDEGSDGEEVTRALANNIVSTLCALGVLCGEFSLVYSS</sequence>
<reference evidence="2" key="1">
    <citation type="submission" date="2017-06" db="EMBL/GenBank/DDBJ databases">
        <authorList>
            <person name="Cremers G."/>
        </authorList>
    </citation>
    <scope>NUCLEOTIDE SEQUENCE [LARGE SCALE GENOMIC DNA]</scope>
</reference>